<evidence type="ECO:0000313" key="3">
    <source>
        <dbReference type="EMBL" id="OBI40285.1"/>
    </source>
</evidence>
<dbReference type="SUPFAM" id="SSF52402">
    <property type="entry name" value="Adenine nucleotide alpha hydrolases-like"/>
    <property type="match status" value="1"/>
</dbReference>
<evidence type="ECO:0000313" key="4">
    <source>
        <dbReference type="Proteomes" id="UP000093592"/>
    </source>
</evidence>
<sequence length="160" mass="17052">MEDALAIVDGISPRDDPLSINTMVTSASPVATLVRMSAHAEMIVVGSRRQRAWWRGLHRSVSSGVLRRSQCPVAIVHHEARPVQHPENAPVLVRYGGSVAAALLAREEASRRGVELVISDDTVSRLIEQSDSAQLAIVGGWDQVGAAVAHAARTPVIVAS</sequence>
<dbReference type="Pfam" id="PF00582">
    <property type="entry name" value="Usp"/>
    <property type="match status" value="1"/>
</dbReference>
<proteinExistence type="inferred from homology"/>
<dbReference type="Proteomes" id="UP000093592">
    <property type="component" value="Unassembled WGS sequence"/>
</dbReference>
<dbReference type="Gene3D" id="3.40.50.12370">
    <property type="match status" value="1"/>
</dbReference>
<gene>
    <name evidence="3" type="ORF">A5707_10225</name>
</gene>
<name>A0A1A2YQK8_9MYCO</name>
<dbReference type="PRINTS" id="PR01438">
    <property type="entry name" value="UNVRSLSTRESS"/>
</dbReference>
<dbReference type="EMBL" id="LZKJ01000200">
    <property type="protein sequence ID" value="OBI40285.1"/>
    <property type="molecule type" value="Genomic_DNA"/>
</dbReference>
<evidence type="ECO:0000256" key="1">
    <source>
        <dbReference type="ARBA" id="ARBA00008791"/>
    </source>
</evidence>
<evidence type="ECO:0000259" key="2">
    <source>
        <dbReference type="Pfam" id="PF00582"/>
    </source>
</evidence>
<reference evidence="4" key="1">
    <citation type="submission" date="2016-06" db="EMBL/GenBank/DDBJ databases">
        <authorList>
            <person name="Sutton G."/>
            <person name="Brinkac L."/>
            <person name="Sanka R."/>
            <person name="Adams M."/>
            <person name="Lau E."/>
            <person name="Sam S."/>
            <person name="Sreng N."/>
            <person name="Him V."/>
            <person name="Kerleguer A."/>
            <person name="Cheng S."/>
        </authorList>
    </citation>
    <scope>NUCLEOTIDE SEQUENCE [LARGE SCALE GENOMIC DNA]</scope>
    <source>
        <strain evidence="4">E861</strain>
    </source>
</reference>
<organism evidence="3 4">
    <name type="scientific">Mycobacterium kyorinense</name>
    <dbReference type="NCBI Taxonomy" id="487514"/>
    <lineage>
        <taxon>Bacteria</taxon>
        <taxon>Bacillati</taxon>
        <taxon>Actinomycetota</taxon>
        <taxon>Actinomycetes</taxon>
        <taxon>Mycobacteriales</taxon>
        <taxon>Mycobacteriaceae</taxon>
        <taxon>Mycobacterium</taxon>
    </lineage>
</organism>
<comment type="caution">
    <text evidence="3">The sequence shown here is derived from an EMBL/GenBank/DDBJ whole genome shotgun (WGS) entry which is preliminary data.</text>
</comment>
<comment type="similarity">
    <text evidence="1">Belongs to the universal stress protein A family.</text>
</comment>
<feature type="domain" description="UspA" evidence="2">
    <location>
        <begin position="24"/>
        <end position="77"/>
    </location>
</feature>
<protein>
    <recommendedName>
        <fullName evidence="2">UspA domain-containing protein</fullName>
    </recommendedName>
</protein>
<dbReference type="InterPro" id="IPR006016">
    <property type="entry name" value="UspA"/>
</dbReference>
<dbReference type="InterPro" id="IPR006015">
    <property type="entry name" value="Universal_stress_UspA"/>
</dbReference>
<accession>A0A1A2YQK8</accession>
<dbReference type="AlphaFoldDB" id="A0A1A2YQK8"/>